<sequence>MRSNQCPKCQSSMTEGFILTERSSMPTLLSWSRGTPRKGWWGVKSGEGKPIEISTWRCQRCGFLENYARS</sequence>
<accession>A0A1L6JF18</accession>
<dbReference type="InterPro" id="IPR045504">
    <property type="entry name" value="DUF6487"/>
</dbReference>
<reference evidence="2" key="1">
    <citation type="submission" date="2016-12" db="EMBL/GenBank/DDBJ databases">
        <title>Whole genome sequencing of Sphingomonas koreensis.</title>
        <authorList>
            <person name="Conlan S."/>
            <person name="Thomas P.J."/>
            <person name="Mullikin J."/>
            <person name="Palmore T.N."/>
            <person name="Frank K.M."/>
            <person name="Segre J.A."/>
        </authorList>
    </citation>
    <scope>NUCLEOTIDE SEQUENCE</scope>
    <source>
        <strain evidence="2">ABOJV</strain>
    </source>
</reference>
<keyword evidence="5" id="KW-1185">Reference proteome</keyword>
<dbReference type="OrthoDB" id="7573292at2"/>
<dbReference type="EMBL" id="CP018820">
    <property type="protein sequence ID" value="APR54526.1"/>
    <property type="molecule type" value="Genomic_DNA"/>
</dbReference>
<evidence type="ECO:0000313" key="7">
    <source>
        <dbReference type="Proteomes" id="UP000287746"/>
    </source>
</evidence>
<proteinExistence type="predicted"/>
<dbReference type="EMBL" id="QQYZ01000013">
    <property type="protein sequence ID" value="RSY81938.1"/>
    <property type="molecule type" value="Genomic_DNA"/>
</dbReference>
<organism evidence="2 5">
    <name type="scientific">Sphingomonas koreensis</name>
    <dbReference type="NCBI Taxonomy" id="93064"/>
    <lineage>
        <taxon>Bacteria</taxon>
        <taxon>Pseudomonadati</taxon>
        <taxon>Pseudomonadota</taxon>
        <taxon>Alphaproteobacteria</taxon>
        <taxon>Sphingomonadales</taxon>
        <taxon>Sphingomonadaceae</taxon>
        <taxon>Sphingomonas</taxon>
    </lineage>
</organism>
<dbReference type="Proteomes" id="UP000287746">
    <property type="component" value="Unassembled WGS sequence"/>
</dbReference>
<dbReference type="GeneID" id="44134993"/>
<feature type="domain" description="DUF6487" evidence="1">
    <location>
        <begin position="6"/>
        <end position="62"/>
    </location>
</feature>
<dbReference type="KEGG" id="skr:BRX40_20720"/>
<dbReference type="Proteomes" id="UP000286681">
    <property type="component" value="Unassembled WGS sequence"/>
</dbReference>
<dbReference type="STRING" id="93064.BRX40_20720"/>
<evidence type="ECO:0000313" key="6">
    <source>
        <dbReference type="Proteomes" id="UP000286681"/>
    </source>
</evidence>
<name>A0A1L6JF18_9SPHN</name>
<evidence type="ECO:0000313" key="3">
    <source>
        <dbReference type="EMBL" id="RSV07041.1"/>
    </source>
</evidence>
<reference evidence="5" key="2">
    <citation type="submission" date="2016-12" db="EMBL/GenBank/DDBJ databases">
        <title>Whole genome sequencing of Sphingomonas sp. ABOJV.</title>
        <authorList>
            <person name="Conlan S."/>
            <person name="Thomas P.J."/>
            <person name="Mullikin J."/>
            <person name="Palmore T.N."/>
            <person name="Frank K.M."/>
            <person name="Segre J.A."/>
        </authorList>
    </citation>
    <scope>NUCLEOTIDE SEQUENCE [LARGE SCALE GENOMIC DNA]</scope>
    <source>
        <strain evidence="5">ABOJV</strain>
    </source>
</reference>
<evidence type="ECO:0000313" key="5">
    <source>
        <dbReference type="Proteomes" id="UP000185161"/>
    </source>
</evidence>
<protein>
    <recommendedName>
        <fullName evidence="1">DUF6487 domain-containing protein</fullName>
    </recommendedName>
</protein>
<gene>
    <name evidence="2" type="ORF">BRX40_20720</name>
    <name evidence="3" type="ORF">CA257_03315</name>
    <name evidence="4" type="ORF">DAH66_13755</name>
</gene>
<dbReference type="EMBL" id="QQWO01000002">
    <property type="protein sequence ID" value="RSV07041.1"/>
    <property type="molecule type" value="Genomic_DNA"/>
</dbReference>
<evidence type="ECO:0000313" key="4">
    <source>
        <dbReference type="EMBL" id="RSY81938.1"/>
    </source>
</evidence>
<evidence type="ECO:0000313" key="2">
    <source>
        <dbReference type="EMBL" id="APR54526.1"/>
    </source>
</evidence>
<dbReference type="RefSeq" id="WP_066573482.1">
    <property type="nucleotide sequence ID" value="NZ_CP018820.1"/>
</dbReference>
<reference evidence="6 7" key="3">
    <citation type="submission" date="2018-07" db="EMBL/GenBank/DDBJ databases">
        <title>Genomic and Epidemiologic Investigation of an Indolent Hospital Outbreak.</title>
        <authorList>
            <person name="Johnson R.C."/>
            <person name="Deming C."/>
            <person name="Conlan S."/>
            <person name="Zellmer C.J."/>
            <person name="Michelin A.V."/>
            <person name="Lee-Lin S."/>
            <person name="Thomas P.J."/>
            <person name="Park M."/>
            <person name="Weingarten R.A."/>
            <person name="Less J."/>
            <person name="Dekker J.P."/>
            <person name="Frank K.M."/>
            <person name="Musser K.A."/>
            <person name="Mcquiston J.R."/>
            <person name="Henderson D.K."/>
            <person name="Lau A.F."/>
            <person name="Palmore T.N."/>
            <person name="Segre J.A."/>
        </authorList>
    </citation>
    <scope>NUCLEOTIDE SEQUENCE [LARGE SCALE GENOMIC DNA]</scope>
    <source>
        <strain evidence="4 7">SK-CDC1_0717</strain>
        <strain evidence="3 6">SK-NIH.Env10_0317</strain>
    </source>
</reference>
<dbReference type="Pfam" id="PF20097">
    <property type="entry name" value="DUF6487"/>
    <property type="match status" value="1"/>
</dbReference>
<evidence type="ECO:0000259" key="1">
    <source>
        <dbReference type="Pfam" id="PF20097"/>
    </source>
</evidence>
<dbReference type="Proteomes" id="UP000185161">
    <property type="component" value="Chromosome"/>
</dbReference>
<dbReference type="AlphaFoldDB" id="A0A1L6JF18"/>